<gene>
    <name evidence="2" type="ORF">GALMADRAFT_252135</name>
</gene>
<feature type="compositionally biased region" description="Acidic residues" evidence="1">
    <location>
        <begin position="701"/>
        <end position="713"/>
    </location>
</feature>
<dbReference type="GO" id="GO:0070941">
    <property type="term" value="P:eisosome assembly"/>
    <property type="evidence" value="ECO:0007669"/>
    <property type="project" value="TreeGrafter"/>
</dbReference>
<dbReference type="GO" id="GO:0008289">
    <property type="term" value="F:lipid binding"/>
    <property type="evidence" value="ECO:0007669"/>
    <property type="project" value="TreeGrafter"/>
</dbReference>
<feature type="region of interest" description="Disordered" evidence="1">
    <location>
        <begin position="1489"/>
        <end position="1528"/>
    </location>
</feature>
<dbReference type="OrthoDB" id="3358861at2759"/>
<feature type="compositionally biased region" description="Basic and acidic residues" evidence="1">
    <location>
        <begin position="733"/>
        <end position="750"/>
    </location>
</feature>
<reference evidence="3" key="1">
    <citation type="journal article" date="2014" name="Proc. Natl. Acad. Sci. U.S.A.">
        <title>Extensive sampling of basidiomycete genomes demonstrates inadequacy of the white-rot/brown-rot paradigm for wood decay fungi.</title>
        <authorList>
            <person name="Riley R."/>
            <person name="Salamov A.A."/>
            <person name="Brown D.W."/>
            <person name="Nagy L.G."/>
            <person name="Floudas D."/>
            <person name="Held B.W."/>
            <person name="Levasseur A."/>
            <person name="Lombard V."/>
            <person name="Morin E."/>
            <person name="Otillar R."/>
            <person name="Lindquist E.A."/>
            <person name="Sun H."/>
            <person name="LaButti K.M."/>
            <person name="Schmutz J."/>
            <person name="Jabbour D."/>
            <person name="Luo H."/>
            <person name="Baker S.E."/>
            <person name="Pisabarro A.G."/>
            <person name="Walton J.D."/>
            <person name="Blanchette R.A."/>
            <person name="Henrissat B."/>
            <person name="Martin F."/>
            <person name="Cullen D."/>
            <person name="Hibbett D.S."/>
            <person name="Grigoriev I.V."/>
        </authorList>
    </citation>
    <scope>NUCLEOTIDE SEQUENCE [LARGE SCALE GENOMIC DNA]</scope>
    <source>
        <strain evidence="3">CBS 339.88</strain>
    </source>
</reference>
<evidence type="ECO:0000256" key="1">
    <source>
        <dbReference type="SAM" id="MobiDB-lite"/>
    </source>
</evidence>
<feature type="compositionally biased region" description="Basic and acidic residues" evidence="1">
    <location>
        <begin position="568"/>
        <end position="624"/>
    </location>
</feature>
<feature type="compositionally biased region" description="Polar residues" evidence="1">
    <location>
        <begin position="316"/>
        <end position="331"/>
    </location>
</feature>
<feature type="compositionally biased region" description="Polar residues" evidence="1">
    <location>
        <begin position="963"/>
        <end position="984"/>
    </location>
</feature>
<dbReference type="PANTHER" id="PTHR31962:SF1">
    <property type="entry name" value="SPHINGOLIPID LONG CHAIN BASE-RESPONSIVE PROTEIN PIL1"/>
    <property type="match status" value="1"/>
</dbReference>
<dbReference type="PANTHER" id="PTHR31962">
    <property type="entry name" value="SPHINGOLIPID LONG CHAIN BASE-RESPONSIVE PROTEIN PIL1"/>
    <property type="match status" value="1"/>
</dbReference>
<sequence>MVHRPADSRLLTNLLQHEKEYSKQLSQVLDASNSSLASFAAYAAASPPPASNVILAVAGSLAAADEALRRYSLGVDQWRETMRLLKETEDEVGNIMRDREILVTRLIKASKSQKSGSGNFRDSLLLGHQRFPSSSSLSLSIAQQESPSPSPSRPLSASFSSSTKLAAAQSELQACETHLAAKERELAIKRCAAVRDGLGARIKALVDCGWMWGELGKEALKSLEELNVENLEQQAHRPPLVHEPHVNSLLNNNSAMPVAELDSTRPSSDLSSIGPSQSASQVNLYGEEPPPPPSLGTIMNSGVFGEPTPKNGDHPVNNNNASEAVQAQPSLSGTRPPSGVSTTTGSSIYYTPVTPATYKVETMTYAPAVAVHVPRRDASTSAISGPSASTIGSPHGLVTGELFRDDNLHTTVRLPAPHALDGYAYDIPTAGPVAGPSGSQQQQQQYQHRSSKSNLHATPSTSGYSTPQRASIIAATATGESTTSQPHLVSVTAPQPVSSYPQRHVLERRITEEELRKASSSDGHGRHERVGPEEDEDAGSSTEDELKVEKKLVKEGKLALVENPRFMTEARKKELEREKEESEKRRKEEEVKVRKEKGKGKEKEKESKPVDEVVKEKKEKDKKPFSFLHSHRPAQPQQPGTSAITGTHAHVGFADAEERHPPSKSTNSSPSKSFLGSLRGFFGGKQSSPSRSRSSSKDVTAGEEVDLDSDDDTSTTARPGLQGIFRSPSSAGGKKDKGKTSRRWETRTDKNIQLLARRGSFDTADVGRANPASGVGIVGMAAANAGVVTPTGVGHHPNGGTKAQRGRAASDVGVGPSRPSLTTASPGGRRLKKTRAGPPVSASAALAAGGRDDTGSMASSASSSAVELSRPSARAPARAASTAAGKSTQGKVPGRRSTSVDAEVGKRKSWLEGDEEEGMIVDLGRRRRVASEVGTTNGAAGITKMPKPVAPPVPTRSAVAATPSKQTQAKMKTPDATTSKGYSSDTDAMTLVASAPTVTKKKSLTKKRAQAYVAAAPSAANIVVTSTPSIPAHPTSHPPSASKTSTSIPTAPPPSQTPSQKTSSKTLTATPTATTKSPSLHHGTPSSISVATVLPAGGDSPSGTLISQAGWAAHTQALNGGLSRNSSVVSSASAPTGGTAGARTKKPTTLGQGVVGSGGLGRRSTLGGSTPVPARTDTAVAPPVPSGTGGSGSVVQPGPAVPSLMSIVEDVARNREEWTQDMKVRKSVGGTQKPVGMMELVRAPPPINRESLAAFDPNQMKPRATTTTRTSTNTSPKTRMFEVKAPGSVFDAHPPPVAVPRLGQASSFVQDQDEVWATGTVPSTTKPAVTIGQLATKPALRSALRTSRSPSPVPREVSQPPHGHLPTLNQHAPSPVDGTLPWGADGTLQQSSKDKGKGKAVAPPLAEDQNETSDGDASVSTYETGNEFYSDQEDEQQAVASSIPSTSKTKPLVNGVANGHAVGYARVNDSSELSQSTTSTLIVPQSGQLALTETPPPVASSSTSTPQVARRRKSVRVSLQPTFSPSPPAIEYDYEEEQARHAPWSWQSDRQDERFGQTAPIAAPIPVRPHAAREKTVVDVDKVRDMWMDSDDEEDVQYAKAKRLLTRAAKKEKDVNLMLANRV</sequence>
<feature type="region of interest" description="Disordered" evidence="1">
    <location>
        <begin position="137"/>
        <end position="159"/>
    </location>
</feature>
<feature type="compositionally biased region" description="Low complexity" evidence="1">
    <location>
        <begin position="1026"/>
        <end position="1049"/>
    </location>
</feature>
<protein>
    <submittedName>
        <fullName evidence="2">Uncharacterized protein</fullName>
    </submittedName>
</protein>
<accession>A0A067SPL2</accession>
<dbReference type="STRING" id="685588.A0A067SPL2"/>
<feature type="compositionally biased region" description="Low complexity" evidence="1">
    <location>
        <begin position="332"/>
        <end position="348"/>
    </location>
</feature>
<dbReference type="InterPro" id="IPR027267">
    <property type="entry name" value="AH/BAR_dom_sf"/>
</dbReference>
<feature type="compositionally biased region" description="Polar residues" evidence="1">
    <location>
        <begin position="885"/>
        <end position="900"/>
    </location>
</feature>
<feature type="compositionally biased region" description="Polar residues" evidence="1">
    <location>
        <begin position="478"/>
        <end position="501"/>
    </location>
</feature>
<feature type="compositionally biased region" description="Low complexity" evidence="1">
    <location>
        <begin position="1347"/>
        <end position="1361"/>
    </location>
</feature>
<dbReference type="GO" id="GO:0005886">
    <property type="term" value="C:plasma membrane"/>
    <property type="evidence" value="ECO:0007669"/>
    <property type="project" value="TreeGrafter"/>
</dbReference>
<feature type="compositionally biased region" description="Polar residues" evidence="1">
    <location>
        <begin position="1438"/>
        <end position="1449"/>
    </location>
</feature>
<feature type="region of interest" description="Disordered" evidence="1">
    <location>
        <begin position="1026"/>
        <end position="1095"/>
    </location>
</feature>
<dbReference type="HOGENOM" id="CLU_240060_0_0_1"/>
<feature type="compositionally biased region" description="Low complexity" evidence="1">
    <location>
        <begin position="856"/>
        <end position="884"/>
    </location>
</feature>
<feature type="region of interest" description="Disordered" evidence="1">
    <location>
        <begin position="789"/>
        <end position="917"/>
    </location>
</feature>
<dbReference type="GO" id="GO:0036286">
    <property type="term" value="C:eisosome filament"/>
    <property type="evidence" value="ECO:0007669"/>
    <property type="project" value="TreeGrafter"/>
</dbReference>
<name>A0A067SPL2_GALM3</name>
<feature type="region of interest" description="Disordered" evidence="1">
    <location>
        <begin position="1329"/>
        <end position="1452"/>
    </location>
</feature>
<feature type="region of interest" description="Disordered" evidence="1">
    <location>
        <begin position="1122"/>
        <end position="1198"/>
    </location>
</feature>
<feature type="compositionally biased region" description="Low complexity" evidence="1">
    <location>
        <begin position="1057"/>
        <end position="1080"/>
    </location>
</feature>
<dbReference type="InterPro" id="IPR028245">
    <property type="entry name" value="PIL1/LSP1"/>
</dbReference>
<feature type="compositionally biased region" description="Polar residues" evidence="1">
    <location>
        <begin position="1418"/>
        <end position="1429"/>
    </location>
</feature>
<feature type="region of interest" description="Disordered" evidence="1">
    <location>
        <begin position="430"/>
        <end position="751"/>
    </location>
</feature>
<feature type="compositionally biased region" description="Low complexity" evidence="1">
    <location>
        <begin position="663"/>
        <end position="693"/>
    </location>
</feature>
<proteinExistence type="predicted"/>
<dbReference type="Proteomes" id="UP000027222">
    <property type="component" value="Unassembled WGS sequence"/>
</dbReference>
<feature type="region of interest" description="Disordered" evidence="1">
    <location>
        <begin position="932"/>
        <end position="984"/>
    </location>
</feature>
<dbReference type="GO" id="GO:0006897">
    <property type="term" value="P:endocytosis"/>
    <property type="evidence" value="ECO:0007669"/>
    <property type="project" value="TreeGrafter"/>
</dbReference>
<feature type="compositionally biased region" description="Polar residues" evidence="1">
    <location>
        <begin position="452"/>
        <end position="469"/>
    </location>
</feature>
<feature type="compositionally biased region" description="Low complexity" evidence="1">
    <location>
        <begin position="1126"/>
        <end position="1137"/>
    </location>
</feature>
<feature type="compositionally biased region" description="Polar residues" evidence="1">
    <location>
        <begin position="635"/>
        <end position="645"/>
    </location>
</feature>
<feature type="region of interest" description="Disordered" evidence="1">
    <location>
        <begin position="259"/>
        <end position="348"/>
    </location>
</feature>
<feature type="compositionally biased region" description="Basic and acidic residues" evidence="1">
    <location>
        <begin position="504"/>
        <end position="532"/>
    </location>
</feature>
<dbReference type="Gene3D" id="1.20.1270.60">
    <property type="entry name" value="Arfaptin homology (AH) domain/BAR domain"/>
    <property type="match status" value="1"/>
</dbReference>
<evidence type="ECO:0000313" key="2">
    <source>
        <dbReference type="EMBL" id="KDR72846.1"/>
    </source>
</evidence>
<feature type="compositionally biased region" description="Polar residues" evidence="1">
    <location>
        <begin position="264"/>
        <end position="283"/>
    </location>
</feature>
<dbReference type="EMBL" id="KL142387">
    <property type="protein sequence ID" value="KDR72846.1"/>
    <property type="molecule type" value="Genomic_DNA"/>
</dbReference>
<keyword evidence="3" id="KW-1185">Reference proteome</keyword>
<organism evidence="2 3">
    <name type="scientific">Galerina marginata (strain CBS 339.88)</name>
    <dbReference type="NCBI Taxonomy" id="685588"/>
    <lineage>
        <taxon>Eukaryota</taxon>
        <taxon>Fungi</taxon>
        <taxon>Dikarya</taxon>
        <taxon>Basidiomycota</taxon>
        <taxon>Agaricomycotina</taxon>
        <taxon>Agaricomycetes</taxon>
        <taxon>Agaricomycetidae</taxon>
        <taxon>Agaricales</taxon>
        <taxon>Agaricineae</taxon>
        <taxon>Strophariaceae</taxon>
        <taxon>Galerina</taxon>
    </lineage>
</organism>
<evidence type="ECO:0000313" key="3">
    <source>
        <dbReference type="Proteomes" id="UP000027222"/>
    </source>
</evidence>
<feature type="compositionally biased region" description="Basic and acidic residues" evidence="1">
    <location>
        <begin position="544"/>
        <end position="557"/>
    </location>
</feature>